<accession>A0A8T2LJ23</accession>
<reference evidence="1 2" key="1">
    <citation type="submission" date="2021-07" db="EMBL/GenBank/DDBJ databases">
        <authorList>
            <person name="Imarazene B."/>
            <person name="Zahm M."/>
            <person name="Klopp C."/>
            <person name="Cabau C."/>
            <person name="Beille S."/>
            <person name="Jouanno E."/>
            <person name="Castinel A."/>
            <person name="Lluch J."/>
            <person name="Gil L."/>
            <person name="Kuchtly C."/>
            <person name="Lopez Roques C."/>
            <person name="Donnadieu C."/>
            <person name="Parrinello H."/>
            <person name="Journot L."/>
            <person name="Du K."/>
            <person name="Schartl M."/>
            <person name="Retaux S."/>
            <person name="Guiguen Y."/>
        </authorList>
    </citation>
    <scope>NUCLEOTIDE SEQUENCE [LARGE SCALE GENOMIC DNA]</scope>
    <source>
        <strain evidence="1">Pach_M1</strain>
        <tissue evidence="1">Testis</tissue>
    </source>
</reference>
<protein>
    <submittedName>
        <fullName evidence="1">Uncharacterized protein</fullName>
    </submittedName>
</protein>
<comment type="caution">
    <text evidence="1">The sequence shown here is derived from an EMBL/GenBank/DDBJ whole genome shotgun (WGS) entry which is preliminary data.</text>
</comment>
<dbReference type="AlphaFoldDB" id="A0A8T2LJ23"/>
<organism evidence="1 2">
    <name type="scientific">Astyanax mexicanus</name>
    <name type="common">Blind cave fish</name>
    <name type="synonym">Astyanax fasciatus mexicanus</name>
    <dbReference type="NCBI Taxonomy" id="7994"/>
    <lineage>
        <taxon>Eukaryota</taxon>
        <taxon>Metazoa</taxon>
        <taxon>Chordata</taxon>
        <taxon>Craniata</taxon>
        <taxon>Vertebrata</taxon>
        <taxon>Euteleostomi</taxon>
        <taxon>Actinopterygii</taxon>
        <taxon>Neopterygii</taxon>
        <taxon>Teleostei</taxon>
        <taxon>Ostariophysi</taxon>
        <taxon>Characiformes</taxon>
        <taxon>Characoidei</taxon>
        <taxon>Acestrorhamphidae</taxon>
        <taxon>Acestrorhamphinae</taxon>
        <taxon>Astyanax</taxon>
    </lineage>
</organism>
<evidence type="ECO:0000313" key="2">
    <source>
        <dbReference type="Proteomes" id="UP000752171"/>
    </source>
</evidence>
<gene>
    <name evidence="1" type="ORF">AMEX_G15860</name>
</gene>
<evidence type="ECO:0000313" key="1">
    <source>
        <dbReference type="EMBL" id="KAG9270857.1"/>
    </source>
</evidence>
<proteinExistence type="predicted"/>
<sequence length="69" mass="7641">MTDRREDHKENICELYLLFINASQLRTCLIPLVVCGYLNTAPFSHPFSVMTRLSLLGLAGSLHSSSGCV</sequence>
<dbReference type="Proteomes" id="UP000752171">
    <property type="component" value="Unassembled WGS sequence"/>
</dbReference>
<name>A0A8T2LJ23_ASTMX</name>
<dbReference type="EMBL" id="JAICCE010000012">
    <property type="protein sequence ID" value="KAG9270857.1"/>
    <property type="molecule type" value="Genomic_DNA"/>
</dbReference>